<dbReference type="PANTHER" id="PTHR46035:SF1">
    <property type="entry name" value="TETRATRICOPEPTIDE REPEAT PROTEIN 4"/>
    <property type="match status" value="1"/>
</dbReference>
<evidence type="ECO:0000313" key="7">
    <source>
        <dbReference type="Proteomes" id="UP001342314"/>
    </source>
</evidence>
<dbReference type="GO" id="GO:0030544">
    <property type="term" value="F:Hsp70 protein binding"/>
    <property type="evidence" value="ECO:0007669"/>
    <property type="project" value="TreeGrafter"/>
</dbReference>
<evidence type="ECO:0000256" key="1">
    <source>
        <dbReference type="ARBA" id="ARBA00022737"/>
    </source>
</evidence>
<dbReference type="Gene3D" id="1.25.40.10">
    <property type="entry name" value="Tetratricopeptide repeat domain"/>
    <property type="match status" value="1"/>
</dbReference>
<protein>
    <recommendedName>
        <fullName evidence="5">Cns1/TTC4 wheel domain-containing protein</fullName>
    </recommendedName>
</protein>
<keyword evidence="7" id="KW-1185">Reference proteome</keyword>
<accession>A0AAV5GKB9</accession>
<reference evidence="6 7" key="1">
    <citation type="submission" date="2021-12" db="EMBL/GenBank/DDBJ databases">
        <title>High titer production of polyol ester of fatty acids by Rhodotorula paludigena BS15 towards product separation-free biomass refinery.</title>
        <authorList>
            <person name="Mano J."/>
            <person name="Ono H."/>
            <person name="Tanaka T."/>
            <person name="Naito K."/>
            <person name="Sushida H."/>
            <person name="Ike M."/>
            <person name="Tokuyasu K."/>
            <person name="Kitaoka M."/>
        </authorList>
    </citation>
    <scope>NUCLEOTIDE SEQUENCE [LARGE SCALE GENOMIC DNA]</scope>
    <source>
        <strain evidence="6 7">BS15</strain>
    </source>
</reference>
<dbReference type="SMART" id="SM00028">
    <property type="entry name" value="TPR"/>
    <property type="match status" value="3"/>
</dbReference>
<comment type="caution">
    <text evidence="6">The sequence shown here is derived from an EMBL/GenBank/DDBJ whole genome shotgun (WGS) entry which is preliminary data.</text>
</comment>
<dbReference type="Pfam" id="PF18972">
    <property type="entry name" value="Wheel"/>
    <property type="match status" value="1"/>
</dbReference>
<evidence type="ECO:0000256" key="4">
    <source>
        <dbReference type="SAM" id="MobiDB-lite"/>
    </source>
</evidence>
<dbReference type="GO" id="GO:0005829">
    <property type="term" value="C:cytosol"/>
    <property type="evidence" value="ECO:0007669"/>
    <property type="project" value="TreeGrafter"/>
</dbReference>
<evidence type="ECO:0000256" key="2">
    <source>
        <dbReference type="ARBA" id="ARBA00022803"/>
    </source>
</evidence>
<comment type="similarity">
    <text evidence="3">Belongs to the TTC4 family.</text>
</comment>
<gene>
    <name evidence="6" type="ORF">Rhopal_003675-T1</name>
</gene>
<dbReference type="AlphaFoldDB" id="A0AAV5GKB9"/>
<keyword evidence="2" id="KW-0802">TPR repeat</keyword>
<evidence type="ECO:0000256" key="3">
    <source>
        <dbReference type="ARBA" id="ARBA00023602"/>
    </source>
</evidence>
<feature type="domain" description="Cns1/TTC4 wheel" evidence="5">
    <location>
        <begin position="306"/>
        <end position="418"/>
    </location>
</feature>
<dbReference type="EMBL" id="BQKY01000007">
    <property type="protein sequence ID" value="GJN90663.1"/>
    <property type="molecule type" value="Genomic_DNA"/>
</dbReference>
<evidence type="ECO:0000313" key="6">
    <source>
        <dbReference type="EMBL" id="GJN90663.1"/>
    </source>
</evidence>
<dbReference type="SUPFAM" id="SSF48452">
    <property type="entry name" value="TPR-like"/>
    <property type="match status" value="1"/>
</dbReference>
<sequence length="430" mass="47096">MEEALEKLAVSSSAAGGARPDGDIWGNFDAVPLFMQSLPEELGGTTKTKDLKEGETNPSDTLAALQALAYDGDPSEIAAGFREQGNDLFKRRKFRDALGFYTRALDEVGKELPIEERRTLLGNRAAANLELGNYGATLRDCSLVLQQTNGDYPNPPSEASHRTTAKALLRSARALSALDKLPEALDALRRLAMLEEELGEKDKDSGKKWRDEVERKVRDKERKEAEKAERERRKREGDAALVLALAQRGVVFPKPTAKKPLFSDCPTDVTPPHFDPDIMPVTSLPSIPLLPPASSSSDYTPWQPAPPETPLIFPVFLLLPLASPPTRDLIMAFPEEATFGDALASMDQDASETQLYLATKRGRVLKIGAKLTLGKVLAAAGKVKEGEPADGWELREGWAFEMVGVPKGAKGEEWIQEWKKEVQQGSKAIL</sequence>
<dbReference type="InterPro" id="IPR044059">
    <property type="entry name" value="Csn1/TTC4_wheel"/>
</dbReference>
<dbReference type="PANTHER" id="PTHR46035">
    <property type="entry name" value="TETRATRICOPEPTIDE REPEAT PROTEIN 4"/>
    <property type="match status" value="1"/>
</dbReference>
<feature type="region of interest" description="Disordered" evidence="4">
    <location>
        <begin position="199"/>
        <end position="235"/>
    </location>
</feature>
<dbReference type="GO" id="GO:0006457">
    <property type="term" value="P:protein folding"/>
    <property type="evidence" value="ECO:0007669"/>
    <property type="project" value="TreeGrafter"/>
</dbReference>
<dbReference type="GO" id="GO:0005634">
    <property type="term" value="C:nucleus"/>
    <property type="evidence" value="ECO:0007669"/>
    <property type="project" value="TreeGrafter"/>
</dbReference>
<dbReference type="InterPro" id="IPR019734">
    <property type="entry name" value="TPR_rpt"/>
</dbReference>
<dbReference type="Proteomes" id="UP001342314">
    <property type="component" value="Unassembled WGS sequence"/>
</dbReference>
<dbReference type="InterPro" id="IPR011990">
    <property type="entry name" value="TPR-like_helical_dom_sf"/>
</dbReference>
<feature type="compositionally biased region" description="Basic and acidic residues" evidence="4">
    <location>
        <begin position="200"/>
        <end position="235"/>
    </location>
</feature>
<keyword evidence="1" id="KW-0677">Repeat</keyword>
<name>A0AAV5GKB9_9BASI</name>
<dbReference type="GO" id="GO:0051879">
    <property type="term" value="F:Hsp90 protein binding"/>
    <property type="evidence" value="ECO:0007669"/>
    <property type="project" value="InterPro"/>
</dbReference>
<evidence type="ECO:0000259" key="5">
    <source>
        <dbReference type="Pfam" id="PF18972"/>
    </source>
</evidence>
<organism evidence="6 7">
    <name type="scientific">Rhodotorula paludigena</name>
    <dbReference type="NCBI Taxonomy" id="86838"/>
    <lineage>
        <taxon>Eukaryota</taxon>
        <taxon>Fungi</taxon>
        <taxon>Dikarya</taxon>
        <taxon>Basidiomycota</taxon>
        <taxon>Pucciniomycotina</taxon>
        <taxon>Microbotryomycetes</taxon>
        <taxon>Sporidiobolales</taxon>
        <taxon>Sporidiobolaceae</taxon>
        <taxon>Rhodotorula</taxon>
    </lineage>
</organism>
<proteinExistence type="inferred from homology"/>